<dbReference type="EMBL" id="CP136925">
    <property type="protein sequence ID" value="WXA13997.1"/>
    <property type="molecule type" value="Genomic_DNA"/>
</dbReference>
<accession>A0AAU6P155</accession>
<keyword evidence="2" id="KW-0328">Glycosyltransferase</keyword>
<protein>
    <submittedName>
        <fullName evidence="2">Glycosyltransferase family 2 protein</fullName>
        <ecNumber evidence="2">2.4.-.-</ecNumber>
    </submittedName>
</protein>
<dbReference type="InterPro" id="IPR001173">
    <property type="entry name" value="Glyco_trans_2-like"/>
</dbReference>
<gene>
    <name evidence="3" type="ORF">R3L15_03785</name>
    <name evidence="2" type="ORF">R3L16_03610</name>
</gene>
<evidence type="ECO:0000313" key="4">
    <source>
        <dbReference type="Proteomes" id="UP001368318"/>
    </source>
</evidence>
<sequence>MASASTYIIIVTYNGLTWLKRCLKSCGNYPVVVVDNASTDGTVGFIEQQFPNITLLKQETNLGFGQANNLGISYALNHGAKQVFLLNQDAYLVDDALEQLVTFQKTHPEYWVLSPLHVTPGLDRLDENFSHYVNYKNNACFYSDYVLGHPIKPVYEVPFVNAAAWLVSLKCLNTVGGFDPLFFHYGEDDNYCQRVLFHGGKIGIIPNVKVIHDRVDREKHPIEPFSEAYYQHKLKNFKKRHANVNTFDVSVLNKKISSYKKPIIKAFCKGQFKRFKRLKHEQQLFITARQDILKSVEQNKQQGATYLPLTQNKTNG</sequence>
<dbReference type="Pfam" id="PF00535">
    <property type="entry name" value="Glycos_transf_2"/>
    <property type="match status" value="1"/>
</dbReference>
<dbReference type="AlphaFoldDB" id="A0AAU6P155"/>
<dbReference type="PANTHER" id="PTHR43179:SF7">
    <property type="entry name" value="RHAMNOSYLTRANSFERASE WBBL"/>
    <property type="match status" value="1"/>
</dbReference>
<organism evidence="2 4">
    <name type="scientific">Mangrovimonas cancribranchiae</name>
    <dbReference type="NCBI Taxonomy" id="3080055"/>
    <lineage>
        <taxon>Bacteria</taxon>
        <taxon>Pseudomonadati</taxon>
        <taxon>Bacteroidota</taxon>
        <taxon>Flavobacteriia</taxon>
        <taxon>Flavobacteriales</taxon>
        <taxon>Flavobacteriaceae</taxon>
        <taxon>Mangrovimonas</taxon>
    </lineage>
</organism>
<keyword evidence="2" id="KW-0808">Transferase</keyword>
<dbReference type="Gene3D" id="3.90.550.10">
    <property type="entry name" value="Spore Coat Polysaccharide Biosynthesis Protein SpsA, Chain A"/>
    <property type="match status" value="1"/>
</dbReference>
<dbReference type="EMBL" id="CP136924">
    <property type="protein sequence ID" value="WXA03580.1"/>
    <property type="molecule type" value="Genomic_DNA"/>
</dbReference>
<dbReference type="KEGG" id="mcaa:R3L15_03785"/>
<evidence type="ECO:0000259" key="1">
    <source>
        <dbReference type="Pfam" id="PF00535"/>
    </source>
</evidence>
<name>A0AAU6P155_9FLAO</name>
<dbReference type="PANTHER" id="PTHR43179">
    <property type="entry name" value="RHAMNOSYLTRANSFERASE WBBL"/>
    <property type="match status" value="1"/>
</dbReference>
<reference evidence="2 4" key="1">
    <citation type="submission" date="2023-10" db="EMBL/GenBank/DDBJ databases">
        <title>Culture-based analysis of two novel bacteria associated with mangrove crab gills.</title>
        <authorList>
            <person name="Yang X."/>
            <person name="Garuglieri E."/>
            <person name="Van Goethem M.W."/>
            <person name="Fusi M."/>
            <person name="Marasco R."/>
            <person name="Daffonchio D.G."/>
        </authorList>
    </citation>
    <scope>NUCLEOTIDE SEQUENCE [LARGE SCALE GENOMIC DNA]</scope>
    <source>
        <strain evidence="3">UG2-1</strain>
        <strain evidence="2">UG2-2</strain>
        <strain evidence="4">UG2_2</strain>
    </source>
</reference>
<dbReference type="InterPro" id="IPR029044">
    <property type="entry name" value="Nucleotide-diphossugar_trans"/>
</dbReference>
<proteinExistence type="predicted"/>
<dbReference type="RefSeq" id="WP_338733324.1">
    <property type="nucleotide sequence ID" value="NZ_CP136924.1"/>
</dbReference>
<dbReference type="EC" id="2.4.-.-" evidence="2"/>
<dbReference type="CDD" id="cd04186">
    <property type="entry name" value="GT_2_like_c"/>
    <property type="match status" value="1"/>
</dbReference>
<dbReference type="SUPFAM" id="SSF53448">
    <property type="entry name" value="Nucleotide-diphospho-sugar transferases"/>
    <property type="match status" value="1"/>
</dbReference>
<keyword evidence="4" id="KW-1185">Reference proteome</keyword>
<feature type="domain" description="Glycosyltransferase 2-like" evidence="1">
    <location>
        <begin position="8"/>
        <end position="114"/>
    </location>
</feature>
<dbReference type="Proteomes" id="UP001368318">
    <property type="component" value="Chromosome"/>
</dbReference>
<evidence type="ECO:0000313" key="3">
    <source>
        <dbReference type="EMBL" id="WXA13997.1"/>
    </source>
</evidence>
<evidence type="ECO:0000313" key="2">
    <source>
        <dbReference type="EMBL" id="WXA03580.1"/>
    </source>
</evidence>
<dbReference type="GO" id="GO:0016757">
    <property type="term" value="F:glycosyltransferase activity"/>
    <property type="evidence" value="ECO:0007669"/>
    <property type="project" value="UniProtKB-KW"/>
</dbReference>